<dbReference type="Proteomes" id="UP000095751">
    <property type="component" value="Unassembled WGS sequence"/>
</dbReference>
<keyword evidence="2" id="KW-1185">Reference proteome</keyword>
<proteinExistence type="predicted"/>
<dbReference type="InParanoid" id="A0A1E7EW72"/>
<evidence type="ECO:0000313" key="1">
    <source>
        <dbReference type="EMBL" id="OEU10142.1"/>
    </source>
</evidence>
<protein>
    <submittedName>
        <fullName evidence="1">Uncharacterized protein</fullName>
    </submittedName>
</protein>
<dbReference type="AlphaFoldDB" id="A0A1E7EW72"/>
<dbReference type="KEGG" id="fcy:FRACYDRAFT_247753"/>
<dbReference type="EMBL" id="KV784373">
    <property type="protein sequence ID" value="OEU10142.1"/>
    <property type="molecule type" value="Genomic_DNA"/>
</dbReference>
<gene>
    <name evidence="1" type="ORF">FRACYDRAFT_247753</name>
</gene>
<organism evidence="1 2">
    <name type="scientific">Fragilariopsis cylindrus CCMP1102</name>
    <dbReference type="NCBI Taxonomy" id="635003"/>
    <lineage>
        <taxon>Eukaryota</taxon>
        <taxon>Sar</taxon>
        <taxon>Stramenopiles</taxon>
        <taxon>Ochrophyta</taxon>
        <taxon>Bacillariophyta</taxon>
        <taxon>Bacillariophyceae</taxon>
        <taxon>Bacillariophycidae</taxon>
        <taxon>Bacillariales</taxon>
        <taxon>Bacillariaceae</taxon>
        <taxon>Fragilariopsis</taxon>
    </lineage>
</organism>
<sequence>MINFTTLRGNDRNGYVNYPTIKDNGDNKFFAKIDNINSKNTSYSEGLNSKVTVLSKKMENSIQSPPRISTCETSNNENPRPSLFDLIDEDFVISNMPQMFQRSRRNVAVGSKRESLGRNTILDEIDGLIKESKDSFMTSRAYPRGLRVLNGKKNIQEGGTDHIELVIANEAFEYWIEDILEVEPCDCLINNSKKSR</sequence>
<reference evidence="1 2" key="1">
    <citation type="submission" date="2016-09" db="EMBL/GenBank/DDBJ databases">
        <title>Extensive genetic diversity and differential bi-allelic expression allows diatom success in the polar Southern Ocean.</title>
        <authorList>
            <consortium name="DOE Joint Genome Institute"/>
            <person name="Mock T."/>
            <person name="Otillar R.P."/>
            <person name="Strauss J."/>
            <person name="Dupont C."/>
            <person name="Frickenhaus S."/>
            <person name="Maumus F."/>
            <person name="Mcmullan M."/>
            <person name="Sanges R."/>
            <person name="Schmutz J."/>
            <person name="Toseland A."/>
            <person name="Valas R."/>
            <person name="Veluchamy A."/>
            <person name="Ward B.J."/>
            <person name="Allen A."/>
            <person name="Barry K."/>
            <person name="Falciatore A."/>
            <person name="Ferrante M."/>
            <person name="Fortunato A.E."/>
            <person name="Gloeckner G."/>
            <person name="Gruber A."/>
            <person name="Hipkin R."/>
            <person name="Janech M."/>
            <person name="Kroth P."/>
            <person name="Leese F."/>
            <person name="Lindquist E."/>
            <person name="Lyon B.R."/>
            <person name="Martin J."/>
            <person name="Mayer C."/>
            <person name="Parker M."/>
            <person name="Quesneville H."/>
            <person name="Raymond J."/>
            <person name="Uhlig C."/>
            <person name="Valentin K.U."/>
            <person name="Worden A.Z."/>
            <person name="Armbrust E.V."/>
            <person name="Bowler C."/>
            <person name="Green B."/>
            <person name="Moulton V."/>
            <person name="Van Oosterhout C."/>
            <person name="Grigoriev I."/>
        </authorList>
    </citation>
    <scope>NUCLEOTIDE SEQUENCE [LARGE SCALE GENOMIC DNA]</scope>
    <source>
        <strain evidence="1 2">CCMP1102</strain>
    </source>
</reference>
<accession>A0A1E7EW72</accession>
<evidence type="ECO:0000313" key="2">
    <source>
        <dbReference type="Proteomes" id="UP000095751"/>
    </source>
</evidence>
<name>A0A1E7EW72_9STRA</name>